<keyword evidence="10" id="KW-1185">Reference proteome</keyword>
<evidence type="ECO:0000256" key="4">
    <source>
        <dbReference type="ARBA" id="ARBA00022801"/>
    </source>
</evidence>
<dbReference type="InterPro" id="IPR036397">
    <property type="entry name" value="RNaseH_sf"/>
</dbReference>
<dbReference type="GO" id="GO:0004527">
    <property type="term" value="F:exonuclease activity"/>
    <property type="evidence" value="ECO:0007669"/>
    <property type="project" value="UniProtKB-KW"/>
</dbReference>
<comment type="subcellular location">
    <subcellularLocation>
        <location evidence="1">Nucleus</location>
    </subcellularLocation>
</comment>
<proteinExistence type="inferred from homology"/>
<dbReference type="Pfam" id="PF00929">
    <property type="entry name" value="RNase_T"/>
    <property type="match status" value="1"/>
</dbReference>
<evidence type="ECO:0000256" key="2">
    <source>
        <dbReference type="ARBA" id="ARBA00006357"/>
    </source>
</evidence>
<evidence type="ECO:0000256" key="1">
    <source>
        <dbReference type="ARBA" id="ARBA00004123"/>
    </source>
</evidence>
<keyword evidence="4" id="KW-0378">Hydrolase</keyword>
<evidence type="ECO:0000313" key="10">
    <source>
        <dbReference type="Proteomes" id="UP001152798"/>
    </source>
</evidence>
<dbReference type="CDD" id="cd06145">
    <property type="entry name" value="REX1_like"/>
    <property type="match status" value="1"/>
</dbReference>
<dbReference type="InterPro" id="IPR013520">
    <property type="entry name" value="Ribonucl_H"/>
</dbReference>
<keyword evidence="3" id="KW-0540">Nuclease</keyword>
<name>A0A9P0H9Y3_NEZVI</name>
<dbReference type="AlphaFoldDB" id="A0A9P0H9Y3"/>
<dbReference type="InterPro" id="IPR034922">
    <property type="entry name" value="REX1-like_exo"/>
</dbReference>
<evidence type="ECO:0000256" key="5">
    <source>
        <dbReference type="ARBA" id="ARBA00022839"/>
    </source>
</evidence>
<dbReference type="PANTHER" id="PTHR12801:SF82">
    <property type="entry name" value="RNA EXONUCLEASE 5"/>
    <property type="match status" value="1"/>
</dbReference>
<accession>A0A9P0H9Y3</accession>
<organism evidence="9 10">
    <name type="scientific">Nezara viridula</name>
    <name type="common">Southern green stink bug</name>
    <name type="synonym">Cimex viridulus</name>
    <dbReference type="NCBI Taxonomy" id="85310"/>
    <lineage>
        <taxon>Eukaryota</taxon>
        <taxon>Metazoa</taxon>
        <taxon>Ecdysozoa</taxon>
        <taxon>Arthropoda</taxon>
        <taxon>Hexapoda</taxon>
        <taxon>Insecta</taxon>
        <taxon>Pterygota</taxon>
        <taxon>Neoptera</taxon>
        <taxon>Paraneoptera</taxon>
        <taxon>Hemiptera</taxon>
        <taxon>Heteroptera</taxon>
        <taxon>Panheteroptera</taxon>
        <taxon>Pentatomomorpha</taxon>
        <taxon>Pentatomoidea</taxon>
        <taxon>Pentatomidae</taxon>
        <taxon>Pentatominae</taxon>
        <taxon>Nezara</taxon>
    </lineage>
</organism>
<dbReference type="SMART" id="SM00479">
    <property type="entry name" value="EXOIII"/>
    <property type="match status" value="1"/>
</dbReference>
<keyword evidence="6" id="KW-0539">Nucleus</keyword>
<dbReference type="OrthoDB" id="3996471at2759"/>
<dbReference type="EMBL" id="OV725080">
    <property type="protein sequence ID" value="CAH1398131.1"/>
    <property type="molecule type" value="Genomic_DNA"/>
</dbReference>
<dbReference type="InterPro" id="IPR012337">
    <property type="entry name" value="RNaseH-like_sf"/>
</dbReference>
<feature type="region of interest" description="Disordered" evidence="7">
    <location>
        <begin position="26"/>
        <end position="66"/>
    </location>
</feature>
<evidence type="ECO:0000256" key="3">
    <source>
        <dbReference type="ARBA" id="ARBA00022722"/>
    </source>
</evidence>
<dbReference type="SUPFAM" id="SSF53098">
    <property type="entry name" value="Ribonuclease H-like"/>
    <property type="match status" value="1"/>
</dbReference>
<feature type="domain" description="Exonuclease" evidence="8">
    <location>
        <begin position="348"/>
        <end position="508"/>
    </location>
</feature>
<dbReference type="GO" id="GO:0005634">
    <property type="term" value="C:nucleus"/>
    <property type="evidence" value="ECO:0007669"/>
    <property type="project" value="UniProtKB-SubCell"/>
</dbReference>
<dbReference type="PANTHER" id="PTHR12801">
    <property type="entry name" value="RNA EXONUCLEASE REXO1 / RECO3 FAMILY MEMBER-RELATED"/>
    <property type="match status" value="1"/>
</dbReference>
<dbReference type="InterPro" id="IPR047021">
    <property type="entry name" value="REXO1/3/4-like"/>
</dbReference>
<dbReference type="FunFam" id="3.30.420.10:FF:000019">
    <property type="entry name" value="RNA exonuclease NEF-sp"/>
    <property type="match status" value="1"/>
</dbReference>
<reference evidence="9" key="1">
    <citation type="submission" date="2022-01" db="EMBL/GenBank/DDBJ databases">
        <authorList>
            <person name="King R."/>
        </authorList>
    </citation>
    <scope>NUCLEOTIDE SEQUENCE</scope>
</reference>
<dbReference type="Proteomes" id="UP001152798">
    <property type="component" value="Chromosome 4"/>
</dbReference>
<dbReference type="Gene3D" id="3.30.420.10">
    <property type="entry name" value="Ribonuclease H-like superfamily/Ribonuclease H"/>
    <property type="match status" value="1"/>
</dbReference>
<evidence type="ECO:0000313" key="9">
    <source>
        <dbReference type="EMBL" id="CAH1398131.1"/>
    </source>
</evidence>
<evidence type="ECO:0000256" key="6">
    <source>
        <dbReference type="ARBA" id="ARBA00023242"/>
    </source>
</evidence>
<dbReference type="GO" id="GO:0003676">
    <property type="term" value="F:nucleic acid binding"/>
    <property type="evidence" value="ECO:0007669"/>
    <property type="project" value="InterPro"/>
</dbReference>
<sequence>MLEHNKRNLKKLRRKENKKKKLKAFLEISSLNDQDRKKSSVNSANGGLPLKEPSSKKFQKNFEEPNPKRMKRDYLFPLNGIAADDNNDVHTRQDRSLLSEEQISELNKLLKMRKKIRHERPFLELNEVGEAATLSLPESQRVPLPFDDFQHFIITSLFAHMGTKGPSRWINCKKYQKLERRIFLIIEGAGLKDYLENVADLKTLSQFEKQLEVLSPLQYGGDLISELALVSLTNSQRQKLASEYGSLKEAYSSGDIFKTFRTIFPITDRSDKVAEDNQNKDIRLANSESPMLEKVRPKDKFSRKSLLLSPWEMIEENYPMPLNGELGKRYSDFIFTRHDYNEVTENSPMWAIDCEMCLTAAGQELTRICIVDEDLNIVYETLVKPYNPIKNYVTKFSGITPSMMKNVKTRLEDVQADIRAIFPPDVILIGQSLNSDLMAMKMMHPFVIDTSVIFNMSGIRQKKTKLRILVEEFLSLKIQTDDAVGHSPVEDAIAAMKLVQAKLEHSPNWGNVILGGQRSKEESNAARILLETREAAGMARISVADHTRIVWPQLKKDRDCQNHEIHSSGKDVRSDTQHLENIGATSLFSHLVRYDKNALLVAKKNELDKFAPFTGNINNRFRMEAVDTNRAAIKHVREFTETDGTGIAYVSLSSHSPEKAIAKADKLVSKLLKCTKGNTLYTVLLAGHAAKPSDGIIFLHLSRERIPMISNIF</sequence>
<evidence type="ECO:0000259" key="8">
    <source>
        <dbReference type="SMART" id="SM00479"/>
    </source>
</evidence>
<gene>
    <name evidence="9" type="ORF">NEZAVI_LOCUS7844</name>
</gene>
<protein>
    <recommendedName>
        <fullName evidence="8">Exonuclease domain-containing protein</fullName>
    </recommendedName>
</protein>
<comment type="similarity">
    <text evidence="2">Belongs to the REXO1/REXO3 family.</text>
</comment>
<evidence type="ECO:0000256" key="7">
    <source>
        <dbReference type="SAM" id="MobiDB-lite"/>
    </source>
</evidence>
<keyword evidence="5" id="KW-0269">Exonuclease</keyword>